<accession>A0AAX2CEH3</accession>
<organism evidence="1 2">
    <name type="scientific">Bacillus cytotoxicus</name>
    <dbReference type="NCBI Taxonomy" id="580165"/>
    <lineage>
        <taxon>Bacteria</taxon>
        <taxon>Bacillati</taxon>
        <taxon>Bacillota</taxon>
        <taxon>Bacilli</taxon>
        <taxon>Bacillales</taxon>
        <taxon>Bacillaceae</taxon>
        <taxon>Bacillus</taxon>
        <taxon>Bacillus cereus group</taxon>
    </lineage>
</organism>
<proteinExistence type="predicted"/>
<name>A0AAX2CEH3_9BACI</name>
<evidence type="ECO:0000313" key="1">
    <source>
        <dbReference type="EMBL" id="SCL87408.1"/>
    </source>
</evidence>
<reference evidence="1 2" key="1">
    <citation type="submission" date="2016-08" db="EMBL/GenBank/DDBJ databases">
        <authorList>
            <person name="Loux V."/>
            <person name="Rue O."/>
        </authorList>
    </citation>
    <scope>NUCLEOTIDE SEQUENCE [LARGE SCALE GENOMIC DNA]</scope>
    <source>
        <strain evidence="1 2">AFSSA_08CEB44bac</strain>
    </source>
</reference>
<dbReference type="EMBL" id="FMIK01000019">
    <property type="protein sequence ID" value="SCL87408.1"/>
    <property type="molecule type" value="Genomic_DNA"/>
</dbReference>
<evidence type="ECO:0000313" key="2">
    <source>
        <dbReference type="Proteomes" id="UP000242164"/>
    </source>
</evidence>
<comment type="caution">
    <text evidence="1">The sequence shown here is derived from an EMBL/GenBank/DDBJ whole genome shotgun (WGS) entry which is preliminary data.</text>
</comment>
<dbReference type="AlphaFoldDB" id="A0AAX2CEH3"/>
<protein>
    <submittedName>
        <fullName evidence="1">Uncharacterized protein</fullName>
    </submittedName>
</protein>
<dbReference type="Proteomes" id="UP000242164">
    <property type="component" value="Unassembled WGS sequence"/>
</dbReference>
<sequence>MTNHLALVTGVCSVELLGL</sequence>
<gene>
    <name evidence="1" type="ORF">BCB44BAC_01122</name>
</gene>